<dbReference type="PATRIC" id="fig|1678841.3.peg.1147"/>
<dbReference type="InterPro" id="IPR041561">
    <property type="entry name" value="PglD_N"/>
</dbReference>
<dbReference type="PANTHER" id="PTHR43300">
    <property type="entry name" value="ACETYLTRANSFERASE"/>
    <property type="match status" value="1"/>
</dbReference>
<sequence>MKKEEIVLFGGGGHCRSVIDVIESEDRFHIAGIVDQEVMLHEKISGYEVIANDDDIPLLAKQYKNFFITIGHIRNSRPRWKLYDKLVASNCHLPVIISPKAHVSGRARLGPGTVVMPFVMVNSGAEIGPNCILNTSCIIEHDTIVGFNNHISTGSIINGNCLIGDNNFIGTNSTILNNITIGDDNLIGAAAVLVKSIGNNHKYFGNPASVIGRTYV</sequence>
<evidence type="ECO:0000256" key="2">
    <source>
        <dbReference type="PIRSR" id="PIRSR620019-1"/>
    </source>
</evidence>
<evidence type="ECO:0000256" key="3">
    <source>
        <dbReference type="PIRSR" id="PIRSR620019-2"/>
    </source>
</evidence>
<comment type="similarity">
    <text evidence="1">Belongs to the transferase hexapeptide repeat family.</text>
</comment>
<dbReference type="GO" id="GO:0016746">
    <property type="term" value="F:acyltransferase activity"/>
    <property type="evidence" value="ECO:0007669"/>
    <property type="project" value="UniProtKB-KW"/>
</dbReference>
<dbReference type="Proteomes" id="UP000053091">
    <property type="component" value="Unassembled WGS sequence"/>
</dbReference>
<dbReference type="AlphaFoldDB" id="A0A0S7BQH3"/>
<feature type="binding site" evidence="3">
    <location>
        <position position="150"/>
    </location>
    <ligand>
        <name>acetyl-CoA</name>
        <dbReference type="ChEBI" id="CHEBI:57288"/>
    </ligand>
</feature>
<keyword evidence="5" id="KW-0808">Transferase</keyword>
<evidence type="ECO:0000256" key="1">
    <source>
        <dbReference type="ARBA" id="ARBA00007274"/>
    </source>
</evidence>
<dbReference type="Gene3D" id="2.160.10.10">
    <property type="entry name" value="Hexapeptide repeat proteins"/>
    <property type="match status" value="1"/>
</dbReference>
<feature type="site" description="Increases basicity of active site His" evidence="2">
    <location>
        <position position="142"/>
    </location>
</feature>
<accession>A0A0S7BQH3</accession>
<name>A0A0S7BQH3_9BACT</name>
<dbReference type="InterPro" id="IPR011004">
    <property type="entry name" value="Trimer_LpxA-like_sf"/>
</dbReference>
<dbReference type="Pfam" id="PF00132">
    <property type="entry name" value="Hexapep"/>
    <property type="match status" value="1"/>
</dbReference>
<dbReference type="Pfam" id="PF17836">
    <property type="entry name" value="PglD_N"/>
    <property type="match status" value="1"/>
</dbReference>
<feature type="binding site" evidence="3">
    <location>
        <position position="71"/>
    </location>
    <ligand>
        <name>substrate</name>
    </ligand>
</feature>
<dbReference type="SUPFAM" id="SSF51161">
    <property type="entry name" value="Trimeric LpxA-like enzymes"/>
    <property type="match status" value="1"/>
</dbReference>
<protein>
    <submittedName>
        <fullName evidence="5">Sugar O-acyltransferase, sialic acid O-acetyltransferase NeuD family</fullName>
    </submittedName>
</protein>
<dbReference type="InterPro" id="IPR020019">
    <property type="entry name" value="AcTrfase_PglD-like"/>
</dbReference>
<dbReference type="OrthoDB" id="708224at2"/>
<evidence type="ECO:0000259" key="4">
    <source>
        <dbReference type="Pfam" id="PF17836"/>
    </source>
</evidence>
<evidence type="ECO:0000313" key="5">
    <source>
        <dbReference type="EMBL" id="GAP42874.1"/>
    </source>
</evidence>
<dbReference type="RefSeq" id="WP_082189486.1">
    <property type="nucleotide sequence ID" value="NZ_DF968182.1"/>
</dbReference>
<dbReference type="InterPro" id="IPR050179">
    <property type="entry name" value="Trans_hexapeptide_repeat"/>
</dbReference>
<gene>
    <name evidence="5" type="ORF">TBC1_111014</name>
</gene>
<dbReference type="CDD" id="cd03360">
    <property type="entry name" value="LbH_AT_putative"/>
    <property type="match status" value="1"/>
</dbReference>
<organism evidence="5">
    <name type="scientific">Lentimicrobium saccharophilum</name>
    <dbReference type="NCBI Taxonomy" id="1678841"/>
    <lineage>
        <taxon>Bacteria</taxon>
        <taxon>Pseudomonadati</taxon>
        <taxon>Bacteroidota</taxon>
        <taxon>Bacteroidia</taxon>
        <taxon>Bacteroidales</taxon>
        <taxon>Lentimicrobiaceae</taxon>
        <taxon>Lentimicrobium</taxon>
    </lineage>
</organism>
<evidence type="ECO:0000313" key="6">
    <source>
        <dbReference type="Proteomes" id="UP000053091"/>
    </source>
</evidence>
<reference evidence="5" key="1">
    <citation type="journal article" date="2015" name="Genome Announc.">
        <title>Draft Genome Sequence of Bacteroidales Strain TBC1, a Novel Isolate from a Methanogenic Wastewater Treatment System.</title>
        <authorList>
            <person name="Tourlousse D.M."/>
            <person name="Matsuura N."/>
            <person name="Sun L."/>
            <person name="Toyonaga M."/>
            <person name="Kuroda K."/>
            <person name="Ohashi A."/>
            <person name="Cruz R."/>
            <person name="Yamaguchi T."/>
            <person name="Sekiguchi Y."/>
        </authorList>
    </citation>
    <scope>NUCLEOTIDE SEQUENCE [LARGE SCALE GENOMIC DNA]</scope>
    <source>
        <strain evidence="5">TBC1</strain>
    </source>
</reference>
<dbReference type="STRING" id="1678841.TBC1_111014"/>
<dbReference type="Gene3D" id="3.40.50.20">
    <property type="match status" value="1"/>
</dbReference>
<keyword evidence="6" id="KW-1185">Reference proteome</keyword>
<dbReference type="PANTHER" id="PTHR43300:SF7">
    <property type="entry name" value="UDP-N-ACETYLBACILLOSAMINE N-ACETYLTRANSFERASE"/>
    <property type="match status" value="1"/>
</dbReference>
<dbReference type="InterPro" id="IPR001451">
    <property type="entry name" value="Hexapep"/>
</dbReference>
<proteinExistence type="inferred from homology"/>
<dbReference type="EMBL" id="DF968182">
    <property type="protein sequence ID" value="GAP42874.1"/>
    <property type="molecule type" value="Genomic_DNA"/>
</dbReference>
<keyword evidence="5" id="KW-0012">Acyltransferase</keyword>
<dbReference type="NCBIfam" id="TIGR03570">
    <property type="entry name" value="NeuD_NnaD"/>
    <property type="match status" value="1"/>
</dbReference>
<feature type="domain" description="PglD N-terminal" evidence="4">
    <location>
        <begin position="6"/>
        <end position="86"/>
    </location>
</feature>
<feature type="active site" description="Proton acceptor" evidence="2">
    <location>
        <position position="141"/>
    </location>
</feature>